<dbReference type="GO" id="GO:0006511">
    <property type="term" value="P:ubiquitin-dependent protein catabolic process"/>
    <property type="evidence" value="ECO:0007669"/>
    <property type="project" value="InterPro"/>
</dbReference>
<dbReference type="Gene3D" id="3.30.710.10">
    <property type="entry name" value="Potassium Channel Kv1.1, Chain A"/>
    <property type="match status" value="1"/>
</dbReference>
<dbReference type="VEuPathDB" id="FungiDB:TRICI_003432"/>
<dbReference type="PANTHER" id="PTHR20648">
    <property type="entry name" value="ELONGIN-C"/>
    <property type="match status" value="1"/>
</dbReference>
<dbReference type="InterPro" id="IPR016073">
    <property type="entry name" value="Skp1_comp_POZ"/>
</dbReference>
<dbReference type="Proteomes" id="UP000761534">
    <property type="component" value="Unassembled WGS sequence"/>
</dbReference>
<dbReference type="EMBL" id="SWFS01000252">
    <property type="protein sequence ID" value="KAA8912594.1"/>
    <property type="molecule type" value="Genomic_DNA"/>
</dbReference>
<keyword evidence="7" id="KW-1185">Reference proteome</keyword>
<name>A0A642V536_9ASCO</name>
<accession>A0A642V536</accession>
<keyword evidence="4" id="KW-0539">Nucleus</keyword>
<dbReference type="InterPro" id="IPR011333">
    <property type="entry name" value="SKP1/BTB/POZ_sf"/>
</dbReference>
<dbReference type="FunFam" id="3.30.710.10:FF:000035">
    <property type="entry name" value="Elongin C transcription elongation factor"/>
    <property type="match status" value="1"/>
</dbReference>
<feature type="domain" description="SKP1 component POZ" evidence="5">
    <location>
        <begin position="4"/>
        <end position="65"/>
    </location>
</feature>
<dbReference type="SMART" id="SM00512">
    <property type="entry name" value="Skp1"/>
    <property type="match status" value="1"/>
</dbReference>
<evidence type="ECO:0000313" key="7">
    <source>
        <dbReference type="Proteomes" id="UP000761534"/>
    </source>
</evidence>
<dbReference type="Pfam" id="PF03931">
    <property type="entry name" value="Skp1_POZ"/>
    <property type="match status" value="1"/>
</dbReference>
<comment type="subcellular location">
    <subcellularLocation>
        <location evidence="1">Nucleus</location>
    </subcellularLocation>
</comment>
<dbReference type="OrthoDB" id="249087at2759"/>
<comment type="similarity">
    <text evidence="2">Belongs to the SKP1 family.</text>
</comment>
<protein>
    <recommendedName>
        <fullName evidence="3">Elongin-C</fullName>
    </recommendedName>
</protein>
<dbReference type="InterPro" id="IPR001232">
    <property type="entry name" value="SKP1-like"/>
</dbReference>
<dbReference type="SUPFAM" id="SSF54695">
    <property type="entry name" value="POZ domain"/>
    <property type="match status" value="1"/>
</dbReference>
<evidence type="ECO:0000256" key="2">
    <source>
        <dbReference type="ARBA" id="ARBA00009993"/>
    </source>
</evidence>
<evidence type="ECO:0000259" key="5">
    <source>
        <dbReference type="Pfam" id="PF03931"/>
    </source>
</evidence>
<dbReference type="InterPro" id="IPR039948">
    <property type="entry name" value="ELC1"/>
</dbReference>
<evidence type="ECO:0000256" key="1">
    <source>
        <dbReference type="ARBA" id="ARBA00004123"/>
    </source>
</evidence>
<gene>
    <name evidence="6" type="ORF">TRICI_003432</name>
</gene>
<evidence type="ECO:0000256" key="4">
    <source>
        <dbReference type="ARBA" id="ARBA00023242"/>
    </source>
</evidence>
<reference evidence="6" key="1">
    <citation type="journal article" date="2019" name="G3 (Bethesda)">
        <title>Genome Assemblies of Two Rare Opportunistic Yeast Pathogens: Diutina rugosa (syn. Candida rugosa) and Trichomonascus ciferrii (syn. Candida ciferrii).</title>
        <authorList>
            <person name="Mixao V."/>
            <person name="Saus E."/>
            <person name="Hansen A.P."/>
            <person name="Lass-Florl C."/>
            <person name="Gabaldon T."/>
        </authorList>
    </citation>
    <scope>NUCLEOTIDE SEQUENCE</scope>
    <source>
        <strain evidence="6">CBS 4856</strain>
    </source>
</reference>
<dbReference type="CDD" id="cd18321">
    <property type="entry name" value="BTB_POZ_EloC"/>
    <property type="match status" value="1"/>
</dbReference>
<proteinExistence type="inferred from homology"/>
<evidence type="ECO:0000256" key="3">
    <source>
        <dbReference type="ARBA" id="ARBA00021347"/>
    </source>
</evidence>
<dbReference type="AlphaFoldDB" id="A0A642V536"/>
<evidence type="ECO:0000313" key="6">
    <source>
        <dbReference type="EMBL" id="KAA8912594.1"/>
    </source>
</evidence>
<organism evidence="6 7">
    <name type="scientific">Trichomonascus ciferrii</name>
    <dbReference type="NCBI Taxonomy" id="44093"/>
    <lineage>
        <taxon>Eukaryota</taxon>
        <taxon>Fungi</taxon>
        <taxon>Dikarya</taxon>
        <taxon>Ascomycota</taxon>
        <taxon>Saccharomycotina</taxon>
        <taxon>Dipodascomycetes</taxon>
        <taxon>Dipodascales</taxon>
        <taxon>Trichomonascaceae</taxon>
        <taxon>Trichomonascus</taxon>
        <taxon>Trichomonascus ciferrii complex</taxon>
    </lineage>
</organism>
<dbReference type="GO" id="GO:0005634">
    <property type="term" value="C:nucleus"/>
    <property type="evidence" value="ECO:0007669"/>
    <property type="project" value="UniProtKB-SubCell"/>
</dbReference>
<comment type="caution">
    <text evidence="6">The sequence shown here is derived from an EMBL/GenBank/DDBJ whole genome shotgun (WGS) entry which is preliminary data.</text>
</comment>
<sequence length="112" mass="12489">MSASVTLVSSDGFSYVVSREAAMISGTIRGMLESGNFIESQNNRVTLQEISGMVLEKVCEYLCYNLKYKDQTDVADFDISPEMSLELLMAADYLDGKFYPILSRNHTNLPTV</sequence>